<dbReference type="OrthoDB" id="4090114at2759"/>
<dbReference type="GO" id="GO:0004842">
    <property type="term" value="F:ubiquitin-protein transferase activity"/>
    <property type="evidence" value="ECO:0007669"/>
    <property type="project" value="TreeGrafter"/>
</dbReference>
<dbReference type="InterPro" id="IPR038886">
    <property type="entry name" value="E3_SLX5/Rfp1"/>
</dbReference>
<protein>
    <submittedName>
        <fullName evidence="1">LAMI_0E15610g1_1</fullName>
    </submittedName>
</protein>
<accession>A0A1G4JSG8</accession>
<dbReference type="Proteomes" id="UP000191024">
    <property type="component" value="Chromosome E"/>
</dbReference>
<name>A0A1G4JSG8_9SACH</name>
<dbReference type="PANTHER" id="PTHR28042:SF1">
    <property type="entry name" value="E3 UBIQUITIN-PROTEIN LIGASE COMPLEX SLX5-SLX8 SUBUNIT SLX5"/>
    <property type="match status" value="1"/>
</dbReference>
<gene>
    <name evidence="1" type="ORF">LAMI_0E15610G</name>
</gene>
<dbReference type="AlphaFoldDB" id="A0A1G4JSG8"/>
<sequence length="561" mass="63412">MGSEVDGPVHRNNVRDGDEIIEIISDEEADGRNLVDSTGGDGFENVFSRSRDVLGRFAGSNGLSRLEQASENADDDIELVGETFTNNSGPLNADAEYVDLEAGNYGASRHGSAADLMVVRESSRVPNLIMRLPGDQHMEILGTQYEEPPRRSFENQQNRMQVNVRSAQARQRLLARSARAAQNLFLPVSDTGEDDDDPDYVLEDTESDHFRIPEAIQHRRRQQRHPRRRRMMEEQDLRHRIGRLPPEIRNILLNVGSLNELNHRLRDSGIYEELDYLRDLYSRINAFPGRLGNSGAFGQPRGLSSHPYHMPIAPPAAFADFHGSAHASRFHLVNPMGMHQVAFNAFDEDRQTQNIIEMIQAREERENDARKRKYMEDTKPKQEKFNKMAQEVPEGYSASFDTTPRMKISILKNGKEEQISLVDDEAASKYMDIPICTLCGVELGFGIPESFTGIGPSDKGVSFEALQARYDVHCPYRTLARPTEADRDLSRRIFVASCGHAYCGRCRARISSAREFNRASKKTLGKFYGASHPDNYGPKRCVAEQCDNNIRAKGKMREVFF</sequence>
<evidence type="ECO:0000313" key="2">
    <source>
        <dbReference type="Proteomes" id="UP000191024"/>
    </source>
</evidence>
<keyword evidence="2" id="KW-1185">Reference proteome</keyword>
<dbReference type="EMBL" id="LT598465">
    <property type="protein sequence ID" value="SCU93795.1"/>
    <property type="molecule type" value="Genomic_DNA"/>
</dbReference>
<dbReference type="GO" id="GO:0033768">
    <property type="term" value="C:SUMO-targeted ubiquitin ligase complex"/>
    <property type="evidence" value="ECO:0007669"/>
    <property type="project" value="TreeGrafter"/>
</dbReference>
<reference evidence="1 2" key="1">
    <citation type="submission" date="2016-03" db="EMBL/GenBank/DDBJ databases">
        <authorList>
            <person name="Devillers H."/>
        </authorList>
    </citation>
    <scope>NUCLEOTIDE SEQUENCE [LARGE SCALE GENOMIC DNA]</scope>
    <source>
        <strain evidence="1">CBS 11717</strain>
    </source>
</reference>
<evidence type="ECO:0000313" key="1">
    <source>
        <dbReference type="EMBL" id="SCU93795.1"/>
    </source>
</evidence>
<dbReference type="STRING" id="1230905.A0A1G4JSG8"/>
<organism evidence="1 2">
    <name type="scientific">Lachancea mirantina</name>
    <dbReference type="NCBI Taxonomy" id="1230905"/>
    <lineage>
        <taxon>Eukaryota</taxon>
        <taxon>Fungi</taxon>
        <taxon>Dikarya</taxon>
        <taxon>Ascomycota</taxon>
        <taxon>Saccharomycotina</taxon>
        <taxon>Saccharomycetes</taxon>
        <taxon>Saccharomycetales</taxon>
        <taxon>Saccharomycetaceae</taxon>
        <taxon>Lachancea</taxon>
    </lineage>
</organism>
<proteinExistence type="predicted"/>
<dbReference type="PANTHER" id="PTHR28042">
    <property type="entry name" value="E3 UBIQUITIN-PROTEIN LIGASE COMPLEX SLX5-SLX8 SUBUNIT SLX5"/>
    <property type="match status" value="1"/>
</dbReference>